<dbReference type="PANTHER" id="PTHR41523">
    <property type="entry name" value="TWO-COMPONENT SYSTEM SENSOR PROTEIN"/>
    <property type="match status" value="1"/>
</dbReference>
<evidence type="ECO:0000313" key="20">
    <source>
        <dbReference type="Proteomes" id="UP000681594"/>
    </source>
</evidence>
<keyword evidence="12" id="KW-0067">ATP-binding</keyword>
<reference evidence="19 20" key="1">
    <citation type="submission" date="2021-03" db="EMBL/GenBank/DDBJ databases">
        <authorList>
            <person name="So Y."/>
        </authorList>
    </citation>
    <scope>NUCLEOTIDE SEQUENCE [LARGE SCALE GENOMIC DNA]</scope>
    <source>
        <strain evidence="19 20">SSH11</strain>
    </source>
</reference>
<evidence type="ECO:0000259" key="17">
    <source>
        <dbReference type="PROSITE" id="PS50112"/>
    </source>
</evidence>
<dbReference type="SMART" id="SM00911">
    <property type="entry name" value="HWE_HK"/>
    <property type="match status" value="1"/>
</dbReference>
<dbReference type="Proteomes" id="UP000681594">
    <property type="component" value="Unassembled WGS sequence"/>
</dbReference>
<evidence type="ECO:0000256" key="10">
    <source>
        <dbReference type="ARBA" id="ARBA00022741"/>
    </source>
</evidence>
<dbReference type="Pfam" id="PF07536">
    <property type="entry name" value="HWE_HK"/>
    <property type="match status" value="1"/>
</dbReference>
<keyword evidence="15" id="KW-0675">Receptor</keyword>
<evidence type="ECO:0000256" key="15">
    <source>
        <dbReference type="ARBA" id="ARBA00023170"/>
    </source>
</evidence>
<feature type="transmembrane region" description="Helical" evidence="16">
    <location>
        <begin position="312"/>
        <end position="334"/>
    </location>
</feature>
<evidence type="ECO:0000256" key="11">
    <source>
        <dbReference type="ARBA" id="ARBA00022777"/>
    </source>
</evidence>
<keyword evidence="20" id="KW-1185">Reference proteome</keyword>
<evidence type="ECO:0000256" key="6">
    <source>
        <dbReference type="ARBA" id="ARBA00022630"/>
    </source>
</evidence>
<name>A0ABS4AA87_9PROT</name>
<dbReference type="PROSITE" id="PS50113">
    <property type="entry name" value="PAC"/>
    <property type="match status" value="1"/>
</dbReference>
<gene>
    <name evidence="19" type="ORF">J8J14_03785</name>
</gene>
<evidence type="ECO:0000256" key="12">
    <source>
        <dbReference type="ARBA" id="ARBA00022840"/>
    </source>
</evidence>
<keyword evidence="16" id="KW-0812">Transmembrane</keyword>
<dbReference type="InterPro" id="IPR036890">
    <property type="entry name" value="HATPase_C_sf"/>
</dbReference>
<dbReference type="SUPFAM" id="SSF55785">
    <property type="entry name" value="PYP-like sensor domain (PAS domain)"/>
    <property type="match status" value="2"/>
</dbReference>
<evidence type="ECO:0000256" key="3">
    <source>
        <dbReference type="ARBA" id="ARBA00022543"/>
    </source>
</evidence>
<keyword evidence="5" id="KW-0716">Sensory transduction</keyword>
<evidence type="ECO:0000256" key="8">
    <source>
        <dbReference type="ARBA" id="ARBA00022679"/>
    </source>
</evidence>
<feature type="domain" description="PAS" evidence="17">
    <location>
        <begin position="360"/>
        <end position="433"/>
    </location>
</feature>
<dbReference type="SMART" id="SM00086">
    <property type="entry name" value="PAC"/>
    <property type="match status" value="2"/>
</dbReference>
<dbReference type="InterPro" id="IPR000014">
    <property type="entry name" value="PAS"/>
</dbReference>
<dbReference type="Pfam" id="PF08447">
    <property type="entry name" value="PAS_3"/>
    <property type="match status" value="2"/>
</dbReference>
<keyword evidence="13" id="KW-0157">Chromophore</keyword>
<proteinExistence type="predicted"/>
<evidence type="ECO:0000256" key="9">
    <source>
        <dbReference type="ARBA" id="ARBA00022737"/>
    </source>
</evidence>
<dbReference type="PROSITE" id="PS50112">
    <property type="entry name" value="PAS"/>
    <property type="match status" value="1"/>
</dbReference>
<keyword evidence="3" id="KW-0600">Photoreceptor protein</keyword>
<dbReference type="InterPro" id="IPR000700">
    <property type="entry name" value="PAS-assoc_C"/>
</dbReference>
<dbReference type="EC" id="2.7.13.3" evidence="2"/>
<dbReference type="InterPro" id="IPR035965">
    <property type="entry name" value="PAS-like_dom_sf"/>
</dbReference>
<dbReference type="Gene3D" id="3.30.450.20">
    <property type="entry name" value="PAS domain"/>
    <property type="match status" value="4"/>
</dbReference>
<keyword evidence="11" id="KW-0418">Kinase</keyword>
<dbReference type="NCBIfam" id="TIGR00229">
    <property type="entry name" value="sensory_box"/>
    <property type="match status" value="2"/>
</dbReference>
<keyword evidence="10" id="KW-0547">Nucleotide-binding</keyword>
<keyword evidence="8" id="KW-0808">Transferase</keyword>
<dbReference type="InterPro" id="IPR011102">
    <property type="entry name" value="Sig_transdc_His_kinase_HWE"/>
</dbReference>
<keyword evidence="16" id="KW-0472">Membrane</keyword>
<keyword evidence="6" id="KW-0285">Flavoprotein</keyword>
<evidence type="ECO:0000256" key="13">
    <source>
        <dbReference type="ARBA" id="ARBA00022991"/>
    </source>
</evidence>
<keyword evidence="16" id="KW-1133">Transmembrane helix</keyword>
<evidence type="ECO:0000256" key="2">
    <source>
        <dbReference type="ARBA" id="ARBA00012438"/>
    </source>
</evidence>
<evidence type="ECO:0000256" key="5">
    <source>
        <dbReference type="ARBA" id="ARBA00022606"/>
    </source>
</evidence>
<evidence type="ECO:0000256" key="7">
    <source>
        <dbReference type="ARBA" id="ARBA00022643"/>
    </source>
</evidence>
<protein>
    <recommendedName>
        <fullName evidence="2">histidine kinase</fullName>
        <ecNumber evidence="2">2.7.13.3</ecNumber>
    </recommendedName>
</protein>
<dbReference type="InterPro" id="IPR013655">
    <property type="entry name" value="PAS_fold_3"/>
</dbReference>
<dbReference type="InterPro" id="IPR001610">
    <property type="entry name" value="PAC"/>
</dbReference>
<evidence type="ECO:0000256" key="16">
    <source>
        <dbReference type="SAM" id="Phobius"/>
    </source>
</evidence>
<dbReference type="PANTHER" id="PTHR41523:SF8">
    <property type="entry name" value="ETHYLENE RESPONSE SENSOR PROTEIN"/>
    <property type="match status" value="1"/>
</dbReference>
<keyword evidence="9" id="KW-0677">Repeat</keyword>
<evidence type="ECO:0000313" key="19">
    <source>
        <dbReference type="EMBL" id="MBP0443892.1"/>
    </source>
</evidence>
<evidence type="ECO:0000256" key="4">
    <source>
        <dbReference type="ARBA" id="ARBA00022553"/>
    </source>
</evidence>
<comment type="catalytic activity">
    <reaction evidence="1">
        <text>ATP + protein L-histidine = ADP + protein N-phospho-L-histidine.</text>
        <dbReference type="EC" id="2.7.13.3"/>
    </reaction>
</comment>
<dbReference type="EMBL" id="JAGIZB010000003">
    <property type="protein sequence ID" value="MBP0443892.1"/>
    <property type="molecule type" value="Genomic_DNA"/>
</dbReference>
<evidence type="ECO:0000256" key="1">
    <source>
        <dbReference type="ARBA" id="ARBA00000085"/>
    </source>
</evidence>
<feature type="transmembrane region" description="Helical" evidence="16">
    <location>
        <begin position="20"/>
        <end position="40"/>
    </location>
</feature>
<dbReference type="Gene3D" id="3.30.565.10">
    <property type="entry name" value="Histidine kinase-like ATPase, C-terminal domain"/>
    <property type="match status" value="1"/>
</dbReference>
<feature type="domain" description="PAC" evidence="18">
    <location>
        <begin position="559"/>
        <end position="612"/>
    </location>
</feature>
<evidence type="ECO:0000259" key="18">
    <source>
        <dbReference type="PROSITE" id="PS50113"/>
    </source>
</evidence>
<keyword evidence="14" id="KW-0843">Virulence</keyword>
<organism evidence="19 20">
    <name type="scientific">Pararoseomonas baculiformis</name>
    <dbReference type="NCBI Taxonomy" id="2820812"/>
    <lineage>
        <taxon>Bacteria</taxon>
        <taxon>Pseudomonadati</taxon>
        <taxon>Pseudomonadota</taxon>
        <taxon>Alphaproteobacteria</taxon>
        <taxon>Acetobacterales</taxon>
        <taxon>Acetobacteraceae</taxon>
        <taxon>Pararoseomonas</taxon>
    </lineage>
</organism>
<dbReference type="CDD" id="cd00130">
    <property type="entry name" value="PAS"/>
    <property type="match status" value="2"/>
</dbReference>
<evidence type="ECO:0000256" key="14">
    <source>
        <dbReference type="ARBA" id="ARBA00023026"/>
    </source>
</evidence>
<dbReference type="CDD" id="cd12915">
    <property type="entry name" value="PDC2_DGC_like"/>
    <property type="match status" value="1"/>
</dbReference>
<comment type="caution">
    <text evidence="19">The sequence shown here is derived from an EMBL/GenBank/DDBJ whole genome shotgun (WGS) entry which is preliminary data.</text>
</comment>
<keyword evidence="4" id="KW-0597">Phosphoprotein</keyword>
<keyword evidence="7" id="KW-0288">FMN</keyword>
<dbReference type="SMART" id="SM00091">
    <property type="entry name" value="PAS"/>
    <property type="match status" value="2"/>
</dbReference>
<sequence>MQGTPADPTAEPVRAASVRLSMRLALAAVVMAPLLLAAAFSLEAWRGAWRGVETDVARMSDAAEQYARRMLEGQILRIHRANDLLAGLSDEEIRAREAEFHEALRDVAGERESRSGENFYLFIYNRDGYALASSNVLPVAANRPMQDREFNQALRGPDAPPFHVSPVYHGRDTQRLFATVTARRARTGNGLPPDTYDGVVNASLYLDHVNPALAALATGPGDVITLVREDGALLARSSGFGDRAPEDLWLRPDSWMLAAMRRAGEQKLASGASNVDGVERATAFRRIGGGWPVYVIASRAHSAILAGWAREVAAPVAIALCCFLLLLLLARGIVQRQRALEAANLGLERRVAERTRALAESERLTRLAQGAAQAAPWSWEPETGVVHWSPEMFALLGLDPAEVAAGFDVFMDCVHPEDKLRLREALELALREGSMSAEFRVFRRRPGGGREERWLLCKGHFYPAGHGEPATLFGIDLDVTESRRSIERLEAAATAMQGFVYEWDLPGASVTRIAGAATLLGEDIPATPEAWTERVHPEDRERVEAELDGCMADPLRDRYSMEYRVRRADGGWAWAWDRGRVYRDPGTGEATRALGGAVDITGRRLAEERQTLLMREVDHRGKNALAVVKAALRLTPINDAASFRKAIEGRVDALAQAQSLLAETNWSGTSLRMVLEGTLAPFLGDTAPRAELEGPPVTLTATVTQPLGMALHELATNATKYGALSSPSGLLRVSWWLEAEELRLRWEERGGPRLPEAPARKGFGSRVVDMTIRGQLGGRMEWNWGEEGLVVGMAVPGRRSVLASGLPADGPQDGPRDLALG</sequence>
<accession>A0ABS4AA87</accession>